<feature type="domain" description="Methyltransferase FkbM" evidence="1">
    <location>
        <begin position="141"/>
        <end position="291"/>
    </location>
</feature>
<dbReference type="EMBL" id="JAOQKI010000012">
    <property type="protein sequence ID" value="MCU6717419.1"/>
    <property type="molecule type" value="Genomic_DNA"/>
</dbReference>
<gene>
    <name evidence="2" type="ORF">OCV43_09035</name>
</gene>
<evidence type="ECO:0000259" key="1">
    <source>
        <dbReference type="Pfam" id="PF05050"/>
    </source>
</evidence>
<keyword evidence="2" id="KW-0808">Transferase</keyword>
<comment type="caution">
    <text evidence="2">The sequence shown here is derived from an EMBL/GenBank/DDBJ whole genome shotgun (WGS) entry which is preliminary data.</text>
</comment>
<keyword evidence="3" id="KW-1185">Reference proteome</keyword>
<dbReference type="SUPFAM" id="SSF53335">
    <property type="entry name" value="S-adenosyl-L-methionine-dependent methyltransferases"/>
    <property type="match status" value="1"/>
</dbReference>
<dbReference type="Pfam" id="PF05050">
    <property type="entry name" value="Methyltransf_21"/>
    <property type="match status" value="1"/>
</dbReference>
<dbReference type="Gene3D" id="3.40.50.150">
    <property type="entry name" value="Vaccinia Virus protein VP39"/>
    <property type="match status" value="1"/>
</dbReference>
<evidence type="ECO:0000313" key="3">
    <source>
        <dbReference type="Proteomes" id="UP001209666"/>
    </source>
</evidence>
<dbReference type="InterPro" id="IPR029063">
    <property type="entry name" value="SAM-dependent_MTases_sf"/>
</dbReference>
<evidence type="ECO:0000313" key="2">
    <source>
        <dbReference type="EMBL" id="MCU6717419.1"/>
    </source>
</evidence>
<reference evidence="2 3" key="1">
    <citation type="journal article" date="2021" name="ISME Commun">
        <title>Automated analysis of genomic sequences facilitates high-throughput and comprehensive description of bacteria.</title>
        <authorList>
            <person name="Hitch T.C.A."/>
        </authorList>
    </citation>
    <scope>NUCLEOTIDE SEQUENCE [LARGE SCALE GENOMIC DNA]</scope>
    <source>
        <strain evidence="2 3">Sanger_19</strain>
    </source>
</reference>
<dbReference type="Proteomes" id="UP001209666">
    <property type="component" value="Unassembled WGS sequence"/>
</dbReference>
<dbReference type="GO" id="GO:0032259">
    <property type="term" value="P:methylation"/>
    <property type="evidence" value="ECO:0007669"/>
    <property type="project" value="UniProtKB-KW"/>
</dbReference>
<organism evidence="2 3">
    <name type="scientific">Roseburia amylophila</name>
    <dbReference type="NCBI Taxonomy" id="2981794"/>
    <lineage>
        <taxon>Bacteria</taxon>
        <taxon>Bacillati</taxon>
        <taxon>Bacillota</taxon>
        <taxon>Clostridia</taxon>
        <taxon>Lachnospirales</taxon>
        <taxon>Lachnospiraceae</taxon>
        <taxon>Roseburia</taxon>
    </lineage>
</organism>
<name>A0ABT2SED8_9FIRM</name>
<sequence>MRYTCKTNINELRTSYDYLVGWGAGRDEYDRRYNLSLYQLDYMIDAAEENWGKIRCGIKMESQEILKNLVGKKVCFIIYPNIELEIMPEIEKYLKEYDFIASRLIDCPQAPYLHSYATANEDIIFAQLIETMGIKNPLYVDIGVCHPVVRNNTYLLYEKGYTNGILIEPNGNMCELAQIYRPKNKIVEAGASGDEGGILRYYMNHQSSLKGYNTFNQEVAEREGFADNYKDVPVMNINRILEENCTKAPDIIDIDTESMDFEILEALDTDRFRVKLICVEVWGREAEFSQMMEKKGYVHYMSTIENTLYIAKEAAEQLRNRRIR</sequence>
<protein>
    <submittedName>
        <fullName evidence="2">FkbM family methyltransferase</fullName>
    </submittedName>
</protein>
<dbReference type="GO" id="GO:0008168">
    <property type="term" value="F:methyltransferase activity"/>
    <property type="evidence" value="ECO:0007669"/>
    <property type="project" value="UniProtKB-KW"/>
</dbReference>
<keyword evidence="2" id="KW-0489">Methyltransferase</keyword>
<accession>A0ABT2SED8</accession>
<proteinExistence type="predicted"/>
<dbReference type="RefSeq" id="WP_262623907.1">
    <property type="nucleotide sequence ID" value="NZ_JAOQKI010000012.1"/>
</dbReference>
<dbReference type="InterPro" id="IPR006342">
    <property type="entry name" value="FkbM_mtfrase"/>
</dbReference>